<evidence type="ECO:0000256" key="3">
    <source>
        <dbReference type="ARBA" id="ARBA00022729"/>
    </source>
</evidence>
<dbReference type="EMBL" id="CP011388">
    <property type="protein sequence ID" value="ANE47348.1"/>
    <property type="molecule type" value="Genomic_DNA"/>
</dbReference>
<dbReference type="GO" id="GO:0055052">
    <property type="term" value="C:ATP-binding cassette (ABC) transporter complex, substrate-binding subunit-containing"/>
    <property type="evidence" value="ECO:0007669"/>
    <property type="project" value="TreeGrafter"/>
</dbReference>
<evidence type="ECO:0000313" key="4">
    <source>
        <dbReference type="EMBL" id="ANE47348.1"/>
    </source>
</evidence>
<evidence type="ECO:0000256" key="2">
    <source>
        <dbReference type="ARBA" id="ARBA00022448"/>
    </source>
</evidence>
<dbReference type="GO" id="GO:0015768">
    <property type="term" value="P:maltose transport"/>
    <property type="evidence" value="ECO:0007669"/>
    <property type="project" value="TreeGrafter"/>
</dbReference>
<proteinExistence type="inferred from homology"/>
<sequence>MIDLSLSERTDFMPGRKVAILLAMLFLTSILLSRSLDRAQIAKPAEVRAPAEFFSGEDRQDEASGLQVLRITVSLPPEAFRKLQDTTNQYSNEHKSIYIELENVPEEQSYDYLKSAAELGDTPDIMMVNHEVLQEFASLGFLQPVDTLLTNEAKAARLDIMMDQVRWNGYLWGIPVEADPYVLAWHKPSLEQLKLQPSVLTKEWWLRADTLLRNGASDTIPLYIQSSDPYAFISLIWALGGSWQENEINKLTFEDSRFYGGVTAAVQQGLAGYSDNEVWEFINLGKIKLMVTRLSDLKRNGGADVGYRSLGRSNVTRSGSLGGWIYGSSFALSANTKLVEEARKWINAVGAESILAEYMDEGLLMPAVKSAWTFPRIASPNDKDGQALRQGRVFEHQPDMKRKLDFLLLHLKKLGSGTPMEEFIIGLNQEWSPSQPHF</sequence>
<dbReference type="PATRIC" id="fig|1178515.4.peg.3000"/>
<organism evidence="4 5">
    <name type="scientific">Paenibacillus swuensis</name>
    <dbReference type="NCBI Taxonomy" id="1178515"/>
    <lineage>
        <taxon>Bacteria</taxon>
        <taxon>Bacillati</taxon>
        <taxon>Bacillota</taxon>
        <taxon>Bacilli</taxon>
        <taxon>Bacillales</taxon>
        <taxon>Paenibacillaceae</taxon>
        <taxon>Paenibacillus</taxon>
    </lineage>
</organism>
<dbReference type="GO" id="GO:1901982">
    <property type="term" value="F:maltose binding"/>
    <property type="evidence" value="ECO:0007669"/>
    <property type="project" value="TreeGrafter"/>
</dbReference>
<keyword evidence="2" id="KW-0813">Transport</keyword>
<dbReference type="Gene3D" id="3.40.190.10">
    <property type="entry name" value="Periplasmic binding protein-like II"/>
    <property type="match status" value="1"/>
</dbReference>
<dbReference type="PANTHER" id="PTHR30061">
    <property type="entry name" value="MALTOSE-BINDING PERIPLASMIC PROTEIN"/>
    <property type="match status" value="1"/>
</dbReference>
<dbReference type="GO" id="GO:0042956">
    <property type="term" value="P:maltodextrin transmembrane transport"/>
    <property type="evidence" value="ECO:0007669"/>
    <property type="project" value="TreeGrafter"/>
</dbReference>
<dbReference type="InterPro" id="IPR006059">
    <property type="entry name" value="SBP"/>
</dbReference>
<dbReference type="PANTHER" id="PTHR30061:SF50">
    <property type="entry name" value="MALTOSE_MALTODEXTRIN-BINDING PERIPLASMIC PROTEIN"/>
    <property type="match status" value="1"/>
</dbReference>
<keyword evidence="5" id="KW-1185">Reference proteome</keyword>
<dbReference type="OrthoDB" id="2585476at2"/>
<reference evidence="4 5" key="1">
    <citation type="submission" date="2015-01" db="EMBL/GenBank/DDBJ databases">
        <title>Paenibacillus swuensis/DY6/whole genome sequencing.</title>
        <authorList>
            <person name="Kim M.K."/>
            <person name="Srinivasan S."/>
            <person name="Lee J.-J."/>
        </authorList>
    </citation>
    <scope>NUCLEOTIDE SEQUENCE [LARGE SCALE GENOMIC DNA]</scope>
    <source>
        <strain evidence="4 5">DY6</strain>
    </source>
</reference>
<dbReference type="Proteomes" id="UP000076927">
    <property type="component" value="Chromosome"/>
</dbReference>
<evidence type="ECO:0008006" key="6">
    <source>
        <dbReference type="Google" id="ProtNLM"/>
    </source>
</evidence>
<name>A0A172TJY8_9BACL</name>
<dbReference type="KEGG" id="pswu:SY83_14930"/>
<accession>A0A172TJY8</accession>
<protein>
    <recommendedName>
        <fullName evidence="6">ABC transporter substrate-binding protein</fullName>
    </recommendedName>
</protein>
<dbReference type="Pfam" id="PF01547">
    <property type="entry name" value="SBP_bac_1"/>
    <property type="match status" value="1"/>
</dbReference>
<dbReference type="SUPFAM" id="SSF53850">
    <property type="entry name" value="Periplasmic binding protein-like II"/>
    <property type="match status" value="1"/>
</dbReference>
<gene>
    <name evidence="4" type="ORF">SY83_14930</name>
</gene>
<dbReference type="STRING" id="1178515.SY83_14930"/>
<comment type="similarity">
    <text evidence="1">Belongs to the bacterial solute-binding protein 1 family.</text>
</comment>
<dbReference type="AlphaFoldDB" id="A0A172TJY8"/>
<keyword evidence="3" id="KW-0732">Signal</keyword>
<evidence type="ECO:0000256" key="1">
    <source>
        <dbReference type="ARBA" id="ARBA00008520"/>
    </source>
</evidence>
<evidence type="ECO:0000313" key="5">
    <source>
        <dbReference type="Proteomes" id="UP000076927"/>
    </source>
</evidence>